<dbReference type="SUPFAM" id="SSF53187">
    <property type="entry name" value="Zn-dependent exopeptidases"/>
    <property type="match status" value="1"/>
</dbReference>
<dbReference type="Proteomes" id="UP000031802">
    <property type="component" value="Unassembled WGS sequence"/>
</dbReference>
<sequence>MKIRIFAILVFFPFLGWSQLDYPTYPQLSSQINSLAQQFGSGSAAIGKSYGGENIPIIKIQQSQKPKPTLLIVAGIDGRHPAGILSAVALAKRIGDLPKDSLSRLLQDHAIWIVPMLNPDAYKRNISSAVWLSGNGRAIDNDRDGRLNEDPSEDLNKDGLISQMRVRSIGGKYVTHKEYANYLIEADPQKGERGMYDLYVEGMDSDKDGLFGEDGEGGVNINRNFTFNYPAFTPESGDYAASEPETRAIVDLIFDNPQIATVVHYGFGNNLHEPEKFEQGKANDRIIGSWLENDAAVSTYVSGLYSNNTASLGAAPKESIQAGHFSNAAYYHMGKYSFSTPVWWPSVADSSGQSDKARKTPAADAFLQWATVNNVSGAVLPWTKVNHPDFPNQEVEVGGVVDVFKNNPPLAFLTKNNEAHTAFIVALLNSMPKLEFPEPVVTALGDNIFRVDLRIVNTGLMPTYPEIADKIKHVSKMKTVCELQKNQKFLSGKRLQLSPTLHAGKVQHVSWLIQGKGTVEITAGCPTGGENTIKVTL</sequence>
<reference evidence="8 9" key="2">
    <citation type="journal article" date="2015" name="PLoS ONE">
        <title>Whole-Genome Optical Mapping and Finished Genome Sequence of Sphingobacterium deserti sp. nov., a New Species Isolated from the Western Desert of China.</title>
        <authorList>
            <person name="Teng C."/>
            <person name="Zhou Z."/>
            <person name="Molnar I."/>
            <person name="Li X."/>
            <person name="Tang R."/>
            <person name="Chen M."/>
            <person name="Wang L."/>
            <person name="Su S."/>
            <person name="Zhang W."/>
            <person name="Lin M."/>
        </authorList>
    </citation>
    <scope>NUCLEOTIDE SEQUENCE [LARGE SCALE GENOMIC DNA]</scope>
    <source>
        <strain evidence="9">ACCC05744</strain>
    </source>
</reference>
<dbReference type="SMART" id="SM00631">
    <property type="entry name" value="Zn_pept"/>
    <property type="match status" value="1"/>
</dbReference>
<gene>
    <name evidence="8" type="ORF">DI53_1225</name>
</gene>
<keyword evidence="9" id="KW-1185">Reference proteome</keyword>
<accession>A0A0B8T4N7</accession>
<keyword evidence="6" id="KW-0482">Metalloprotease</keyword>
<evidence type="ECO:0000313" key="9">
    <source>
        <dbReference type="Proteomes" id="UP000031802"/>
    </source>
</evidence>
<evidence type="ECO:0000256" key="1">
    <source>
        <dbReference type="ARBA" id="ARBA00001947"/>
    </source>
</evidence>
<dbReference type="eggNOG" id="COG2866">
    <property type="taxonomic scope" value="Bacteria"/>
</dbReference>
<dbReference type="InterPro" id="IPR000834">
    <property type="entry name" value="Peptidase_M14"/>
</dbReference>
<keyword evidence="8" id="KW-0121">Carboxypeptidase</keyword>
<feature type="domain" description="Peptidase M14" evidence="7">
    <location>
        <begin position="22"/>
        <end position="365"/>
    </location>
</feature>
<dbReference type="AlphaFoldDB" id="A0A0B8T4N7"/>
<evidence type="ECO:0000256" key="6">
    <source>
        <dbReference type="ARBA" id="ARBA00023049"/>
    </source>
</evidence>
<reference evidence="9" key="1">
    <citation type="submission" date="2014-04" db="EMBL/GenBank/DDBJ databases">
        <title>Whole-Genome optical mapping and complete genome sequence of Sphingobacterium deserti sp. nov., a new spaces isolated from desert in the west of China.</title>
        <authorList>
            <person name="Teng C."/>
            <person name="Zhou Z."/>
            <person name="Li X."/>
            <person name="Chen M."/>
            <person name="Lin M."/>
            <person name="Wang L."/>
            <person name="Su S."/>
            <person name="Zhang C."/>
            <person name="Zhang W."/>
        </authorList>
    </citation>
    <scope>NUCLEOTIDE SEQUENCE [LARGE SCALE GENOMIC DNA]</scope>
    <source>
        <strain evidence="9">ACCC05744</strain>
    </source>
</reference>
<protein>
    <submittedName>
        <fullName evidence="8">Peptidase M14 carboxypeptidase A</fullName>
    </submittedName>
</protein>
<comment type="similarity">
    <text evidence="2">Belongs to the peptidase M14 family.</text>
</comment>
<dbReference type="PANTHER" id="PTHR11705">
    <property type="entry name" value="PROTEASE FAMILY M14 CARBOXYPEPTIDASE A,B"/>
    <property type="match status" value="1"/>
</dbReference>
<dbReference type="Gene3D" id="3.40.630.10">
    <property type="entry name" value="Zn peptidases"/>
    <property type="match status" value="1"/>
</dbReference>
<evidence type="ECO:0000313" key="8">
    <source>
        <dbReference type="EMBL" id="KGE14998.1"/>
    </source>
</evidence>
<dbReference type="OrthoDB" id="5294005at2"/>
<comment type="cofactor">
    <cofactor evidence="1">
        <name>Zn(2+)</name>
        <dbReference type="ChEBI" id="CHEBI:29105"/>
    </cofactor>
</comment>
<dbReference type="STRING" id="1229276.DI53_1225"/>
<dbReference type="GO" id="GO:0006508">
    <property type="term" value="P:proteolysis"/>
    <property type="evidence" value="ECO:0007669"/>
    <property type="project" value="UniProtKB-KW"/>
</dbReference>
<dbReference type="GO" id="GO:0004181">
    <property type="term" value="F:metallocarboxypeptidase activity"/>
    <property type="evidence" value="ECO:0007669"/>
    <property type="project" value="InterPro"/>
</dbReference>
<dbReference type="PATRIC" id="fig|1229276.3.peg.1271"/>
<dbReference type="RefSeq" id="WP_037496629.1">
    <property type="nucleotide sequence ID" value="NZ_JJMU01000021.1"/>
</dbReference>
<evidence type="ECO:0000259" key="7">
    <source>
        <dbReference type="SMART" id="SM00631"/>
    </source>
</evidence>
<organism evidence="8 9">
    <name type="scientific">Sphingobacterium deserti</name>
    <dbReference type="NCBI Taxonomy" id="1229276"/>
    <lineage>
        <taxon>Bacteria</taxon>
        <taxon>Pseudomonadati</taxon>
        <taxon>Bacteroidota</taxon>
        <taxon>Sphingobacteriia</taxon>
        <taxon>Sphingobacteriales</taxon>
        <taxon>Sphingobacteriaceae</taxon>
        <taxon>Sphingobacterium</taxon>
    </lineage>
</organism>
<dbReference type="GO" id="GO:0008270">
    <property type="term" value="F:zinc ion binding"/>
    <property type="evidence" value="ECO:0007669"/>
    <property type="project" value="InterPro"/>
</dbReference>
<dbReference type="GO" id="GO:0005615">
    <property type="term" value="C:extracellular space"/>
    <property type="evidence" value="ECO:0007669"/>
    <property type="project" value="TreeGrafter"/>
</dbReference>
<dbReference type="EMBL" id="JJMU01000021">
    <property type="protein sequence ID" value="KGE14998.1"/>
    <property type="molecule type" value="Genomic_DNA"/>
</dbReference>
<evidence type="ECO:0000256" key="4">
    <source>
        <dbReference type="ARBA" id="ARBA00022801"/>
    </source>
</evidence>
<dbReference type="Pfam" id="PF00246">
    <property type="entry name" value="Peptidase_M14"/>
    <property type="match status" value="1"/>
</dbReference>
<proteinExistence type="inferred from homology"/>
<evidence type="ECO:0000256" key="3">
    <source>
        <dbReference type="ARBA" id="ARBA00022670"/>
    </source>
</evidence>
<keyword evidence="3" id="KW-0645">Protease</keyword>
<evidence type="ECO:0000256" key="5">
    <source>
        <dbReference type="ARBA" id="ARBA00022833"/>
    </source>
</evidence>
<keyword evidence="5" id="KW-0862">Zinc</keyword>
<name>A0A0B8T4N7_9SPHI</name>
<evidence type="ECO:0000256" key="2">
    <source>
        <dbReference type="ARBA" id="ARBA00005988"/>
    </source>
</evidence>
<keyword evidence="4" id="KW-0378">Hydrolase</keyword>
<dbReference type="PANTHER" id="PTHR11705:SF143">
    <property type="entry name" value="SLL0236 PROTEIN"/>
    <property type="match status" value="1"/>
</dbReference>
<comment type="caution">
    <text evidence="8">The sequence shown here is derived from an EMBL/GenBank/DDBJ whole genome shotgun (WGS) entry which is preliminary data.</text>
</comment>